<keyword evidence="1" id="KW-1133">Transmembrane helix</keyword>
<accession>A0ABT1S5F8</accession>
<keyword evidence="3" id="KW-1185">Reference proteome</keyword>
<dbReference type="InterPro" id="IPR010540">
    <property type="entry name" value="CmpB_TMEM229"/>
</dbReference>
<dbReference type="GeneID" id="90533258"/>
<evidence type="ECO:0000256" key="1">
    <source>
        <dbReference type="SAM" id="Phobius"/>
    </source>
</evidence>
<evidence type="ECO:0000313" key="3">
    <source>
        <dbReference type="Proteomes" id="UP001524473"/>
    </source>
</evidence>
<proteinExistence type="predicted"/>
<dbReference type="EMBL" id="JANFZH010000075">
    <property type="protein sequence ID" value="MCQ4841770.1"/>
    <property type="molecule type" value="Genomic_DNA"/>
</dbReference>
<comment type="caution">
    <text evidence="2">The sequence shown here is derived from an EMBL/GenBank/DDBJ whole genome shotgun (WGS) entry which is preliminary data.</text>
</comment>
<feature type="transmembrane region" description="Helical" evidence="1">
    <location>
        <begin position="56"/>
        <end position="78"/>
    </location>
</feature>
<name>A0ABT1S5F8_9FIRM</name>
<dbReference type="Pfam" id="PF06541">
    <property type="entry name" value="ABC_trans_CmpB"/>
    <property type="match status" value="1"/>
</dbReference>
<organism evidence="2 3">
    <name type="scientific">Neglectibacter timonensis</name>
    <dbReference type="NCBI Taxonomy" id="1776382"/>
    <lineage>
        <taxon>Bacteria</taxon>
        <taxon>Bacillati</taxon>
        <taxon>Bacillota</taxon>
        <taxon>Clostridia</taxon>
        <taxon>Eubacteriales</taxon>
        <taxon>Oscillospiraceae</taxon>
        <taxon>Neglectibacter</taxon>
    </lineage>
</organism>
<gene>
    <name evidence="2" type="ORF">NE695_17845</name>
</gene>
<keyword evidence="1" id="KW-0472">Membrane</keyword>
<keyword evidence="1" id="KW-0812">Transmembrane</keyword>
<evidence type="ECO:0000313" key="2">
    <source>
        <dbReference type="EMBL" id="MCQ4841770.1"/>
    </source>
</evidence>
<dbReference type="Proteomes" id="UP001524473">
    <property type="component" value="Unassembled WGS sequence"/>
</dbReference>
<dbReference type="RefSeq" id="WP_187127747.1">
    <property type="nucleotide sequence ID" value="NZ_CABKVV010000014.1"/>
</dbReference>
<feature type="transmembrane region" description="Helical" evidence="1">
    <location>
        <begin position="98"/>
        <end position="118"/>
    </location>
</feature>
<reference evidence="2 3" key="1">
    <citation type="submission" date="2022-06" db="EMBL/GenBank/DDBJ databases">
        <title>Isolation of gut microbiota from human fecal samples.</title>
        <authorList>
            <person name="Pamer E.G."/>
            <person name="Barat B."/>
            <person name="Waligurski E."/>
            <person name="Medina S."/>
            <person name="Paddock L."/>
            <person name="Mostad J."/>
        </authorList>
    </citation>
    <scope>NUCLEOTIDE SEQUENCE [LARGE SCALE GENOMIC DNA]</scope>
    <source>
        <strain evidence="2 3">DFI.9.73</strain>
    </source>
</reference>
<feature type="transmembrane region" description="Helical" evidence="1">
    <location>
        <begin position="26"/>
        <end position="44"/>
    </location>
</feature>
<protein>
    <submittedName>
        <fullName evidence="2">ABC transporter permease</fullName>
    </submittedName>
</protein>
<sequence length="125" mass="13621">MDGLIFLTGSCAYPTLEMIWRGHTHYSMAIAGGICLYLIDKICCGRLKSRSIGCKCLAGAGIITGVELFTGLVVNNLLHFNVWDYSDVPFNLLGQVCLPYTVLWAALSLPAMALCELCRRSSVLS</sequence>